<proteinExistence type="predicted"/>
<reference evidence="2" key="1">
    <citation type="journal article" date="2017" name="Front. Plant Sci.">
        <title>Climate Clever Clovers: New Paradigm to Reduce the Environmental Footprint of Ruminants by Breeding Low Methanogenic Forages Utilizing Haplotype Variation.</title>
        <authorList>
            <person name="Kaur P."/>
            <person name="Appels R."/>
            <person name="Bayer P.E."/>
            <person name="Keeble-Gagnere G."/>
            <person name="Wang J."/>
            <person name="Hirakawa H."/>
            <person name="Shirasawa K."/>
            <person name="Vercoe P."/>
            <person name="Stefanova K."/>
            <person name="Durmic Z."/>
            <person name="Nichols P."/>
            <person name="Revell C."/>
            <person name="Isobe S.N."/>
            <person name="Edwards D."/>
            <person name="Erskine W."/>
        </authorList>
    </citation>
    <scope>NUCLEOTIDE SEQUENCE [LARGE SCALE GENOMIC DNA]</scope>
    <source>
        <strain evidence="2">cv. Daliak</strain>
    </source>
</reference>
<organism evidence="1 2">
    <name type="scientific">Trifolium subterraneum</name>
    <name type="common">Subterranean clover</name>
    <dbReference type="NCBI Taxonomy" id="3900"/>
    <lineage>
        <taxon>Eukaryota</taxon>
        <taxon>Viridiplantae</taxon>
        <taxon>Streptophyta</taxon>
        <taxon>Embryophyta</taxon>
        <taxon>Tracheophyta</taxon>
        <taxon>Spermatophyta</taxon>
        <taxon>Magnoliopsida</taxon>
        <taxon>eudicotyledons</taxon>
        <taxon>Gunneridae</taxon>
        <taxon>Pentapetalae</taxon>
        <taxon>rosids</taxon>
        <taxon>fabids</taxon>
        <taxon>Fabales</taxon>
        <taxon>Fabaceae</taxon>
        <taxon>Papilionoideae</taxon>
        <taxon>50 kb inversion clade</taxon>
        <taxon>NPAAA clade</taxon>
        <taxon>Hologalegina</taxon>
        <taxon>IRL clade</taxon>
        <taxon>Trifolieae</taxon>
        <taxon>Trifolium</taxon>
    </lineage>
</organism>
<name>A0A2Z6MDX3_TRISU</name>
<evidence type="ECO:0000313" key="1">
    <source>
        <dbReference type="EMBL" id="GAU30884.1"/>
    </source>
</evidence>
<keyword evidence="2" id="KW-1185">Reference proteome</keyword>
<accession>A0A2Z6MDX3</accession>
<protein>
    <submittedName>
        <fullName evidence="1">Uncharacterized protein</fullName>
    </submittedName>
</protein>
<gene>
    <name evidence="1" type="ORF">TSUD_15700</name>
</gene>
<dbReference type="EMBL" id="DF973438">
    <property type="protein sequence ID" value="GAU30884.1"/>
    <property type="molecule type" value="Genomic_DNA"/>
</dbReference>
<dbReference type="AlphaFoldDB" id="A0A2Z6MDX3"/>
<evidence type="ECO:0000313" key="2">
    <source>
        <dbReference type="Proteomes" id="UP000242715"/>
    </source>
</evidence>
<dbReference type="Proteomes" id="UP000242715">
    <property type="component" value="Unassembled WGS sequence"/>
</dbReference>
<sequence>MQWCTLESSTAAEMGMQSGDSLARREKMVASTEFFNESVCESEEAVGAYGLDLTWRGELNLNHWM</sequence>